<accession>A0A3L6DR72</accession>
<keyword evidence="2" id="KW-0862">Zinc</keyword>
<dbReference type="InterPro" id="IPR011009">
    <property type="entry name" value="Kinase-like_dom_sf"/>
</dbReference>
<protein>
    <submittedName>
        <fullName evidence="3">CBL-interacting protein kinase 31</fullName>
    </submittedName>
</protein>
<comment type="caution">
    <text evidence="3">The sequence shown here is derived from an EMBL/GenBank/DDBJ whole genome shotgun (WGS) entry which is preliminary data.</text>
</comment>
<dbReference type="GO" id="GO:0016301">
    <property type="term" value="F:kinase activity"/>
    <property type="evidence" value="ECO:0007669"/>
    <property type="project" value="UniProtKB-KW"/>
</dbReference>
<keyword evidence="1" id="KW-0479">Metal-binding</keyword>
<dbReference type="SUPFAM" id="SSF56112">
    <property type="entry name" value="Protein kinase-like (PK-like)"/>
    <property type="match status" value="1"/>
</dbReference>
<sequence length="276" mass="30489">MIKREICIMKLVRHPNVVRLFEATNGRLKEDEARKYFQQLINVVDYCQSRGVYHRDLKDRLSSGEELVGHDDVARALLGACKGLPGPVLAVYDQLLSDGAIIPSLNLKLRMLRSVLAILREWGISVIAHRLGTTSAGASFFLDGTFSLNQTGTANQVFWYSKQEKEAQLSLHKSAGSSSISSSDLFGRTNVDDSNLDLSDADLINRISFQASQDLSSLKDIAGETGKKLTSFASNFISDLDSSRRGHASKAFFLPCTRISLLAWIGSRTRRCITDS</sequence>
<evidence type="ECO:0000256" key="1">
    <source>
        <dbReference type="ARBA" id="ARBA00022723"/>
    </source>
</evidence>
<dbReference type="EMBL" id="NCVQ01000009">
    <property type="protein sequence ID" value="PWZ10071.1"/>
    <property type="molecule type" value="Genomic_DNA"/>
</dbReference>
<dbReference type="ExpressionAtlas" id="A0A3L6DR72">
    <property type="expression patterns" value="baseline and differential"/>
</dbReference>
<dbReference type="Proteomes" id="UP000251960">
    <property type="component" value="Chromosome 8"/>
</dbReference>
<name>A0A3L6DR72_MAIZE</name>
<dbReference type="PANTHER" id="PTHR45686">
    <property type="entry name" value="ADP-RIBOSYLATION FACTOR GTPASE ACTIVATING PROTEIN 3, ISOFORM H-RELATED"/>
    <property type="match status" value="1"/>
</dbReference>
<dbReference type="Gene3D" id="1.10.510.10">
    <property type="entry name" value="Transferase(Phosphotransferase) domain 1"/>
    <property type="match status" value="1"/>
</dbReference>
<dbReference type="AlphaFoldDB" id="A0A3L6DR72"/>
<gene>
    <name evidence="3" type="primary">CIPK31_3</name>
    <name evidence="3" type="ORF">Zm00014a_023331</name>
</gene>
<evidence type="ECO:0000313" key="3">
    <source>
        <dbReference type="EMBL" id="PWZ10071.1"/>
    </source>
</evidence>
<evidence type="ECO:0000256" key="2">
    <source>
        <dbReference type="ARBA" id="ARBA00022833"/>
    </source>
</evidence>
<keyword evidence="3" id="KW-0808">Transferase</keyword>
<reference evidence="3" key="1">
    <citation type="journal article" date="2018" name="Nat. Genet.">
        <title>Extensive intraspecific gene order and gene structural variations between Mo17 and other maize genomes.</title>
        <authorList>
            <person name="Sun S."/>
            <person name="Zhou Y."/>
            <person name="Chen J."/>
            <person name="Shi J."/>
            <person name="Zhao H."/>
            <person name="Zhao H."/>
            <person name="Song W."/>
            <person name="Zhang M."/>
            <person name="Cui Y."/>
            <person name="Dong X."/>
            <person name="Liu H."/>
            <person name="Ma X."/>
            <person name="Jiao Y."/>
            <person name="Wang B."/>
            <person name="Wei X."/>
            <person name="Stein J.C."/>
            <person name="Glaubitz J.C."/>
            <person name="Lu F."/>
            <person name="Yu G."/>
            <person name="Liang C."/>
            <person name="Fengler K."/>
            <person name="Li B."/>
            <person name="Rafalski A."/>
            <person name="Schnable P.S."/>
            <person name="Ware D.H."/>
            <person name="Buckler E.S."/>
            <person name="Lai J."/>
        </authorList>
    </citation>
    <scope>NUCLEOTIDE SEQUENCE [LARGE SCALE GENOMIC DNA]</scope>
    <source>
        <tissue evidence="3">Seedling</tissue>
    </source>
</reference>
<dbReference type="PANTHER" id="PTHR45686:SF4">
    <property type="entry name" value="ADP-RIBOSYLATION FACTOR GTPASE ACTIVATING PROTEIN 3, ISOFORM H"/>
    <property type="match status" value="1"/>
</dbReference>
<proteinExistence type="predicted"/>
<keyword evidence="3" id="KW-0418">Kinase</keyword>
<organism evidence="3">
    <name type="scientific">Zea mays</name>
    <name type="common">Maize</name>
    <dbReference type="NCBI Taxonomy" id="4577"/>
    <lineage>
        <taxon>Eukaryota</taxon>
        <taxon>Viridiplantae</taxon>
        <taxon>Streptophyta</taxon>
        <taxon>Embryophyta</taxon>
        <taxon>Tracheophyta</taxon>
        <taxon>Spermatophyta</taxon>
        <taxon>Magnoliopsida</taxon>
        <taxon>Liliopsida</taxon>
        <taxon>Poales</taxon>
        <taxon>Poaceae</taxon>
        <taxon>PACMAD clade</taxon>
        <taxon>Panicoideae</taxon>
        <taxon>Andropogonodae</taxon>
        <taxon>Andropogoneae</taxon>
        <taxon>Tripsacinae</taxon>
        <taxon>Zea</taxon>
    </lineage>
</organism>
<dbReference type="GO" id="GO:0046872">
    <property type="term" value="F:metal ion binding"/>
    <property type="evidence" value="ECO:0007669"/>
    <property type="project" value="UniProtKB-KW"/>
</dbReference>